<sequence length="376" mass="40865">MAPAPSSSTLQVSNFSPAELSYLHTSLSYPRNPIRPDGRSATQFRPLAAETNIVPNAYGSARIGFADGTQAIVGVKAEVEKTVFVSTLEQNATQEREAEEEEEESNRTKIKVSGSGSWVEMSIEIPGLRDDDPLPVFLAEMMREGLIQSGSGSGGLKERLVINQGWHWRVYVDVLLLSPPLSYPLPLLSLTTHLALLSTKLPRLISKDEEDPMFDDDWDAAEYLYPRKTSKNSPAQHIFRPPISLLVISVGQNIIFDPSREEIAVADSVFCVSVARDESKQTSEPCGLKLLAIRNIDPPARMTHPGVPDAINAATMGLTSIDSSNMTTGDGEGAGVWTPRRGGLKRDVVSRIVKTVLQPGGVGDEVMEGLETVEVD</sequence>
<dbReference type="GO" id="GO:0005730">
    <property type="term" value="C:nucleolus"/>
    <property type="evidence" value="ECO:0007669"/>
    <property type="project" value="UniProtKB-SubCell"/>
</dbReference>
<dbReference type="EMBL" id="DS995704">
    <property type="protein sequence ID" value="EEQ31514.1"/>
    <property type="molecule type" value="Genomic_DNA"/>
</dbReference>
<protein>
    <recommendedName>
        <fullName evidence="6">Ribosomal RNA-processing protein 42</fullName>
    </recommendedName>
</protein>
<comment type="similarity">
    <text evidence="3">Belongs to the RNase PH family.</text>
</comment>
<dbReference type="GO" id="GO:0000176">
    <property type="term" value="C:nuclear exosome (RNase complex)"/>
    <property type="evidence" value="ECO:0007669"/>
    <property type="project" value="UniProtKB-ARBA"/>
</dbReference>
<keyword evidence="5" id="KW-0271">Exosome</keyword>
<dbReference type="HOGENOM" id="CLU_046570_0_0_1"/>
<dbReference type="GO" id="GO:0000467">
    <property type="term" value="P:exonucleolytic trimming to generate mature 3'-end of 5.8S rRNA from tricistronic rRNA transcript (SSU-rRNA, 5.8S rRNA, LSU-rRNA)"/>
    <property type="evidence" value="ECO:0007669"/>
    <property type="project" value="TreeGrafter"/>
</dbReference>
<evidence type="ECO:0000259" key="8">
    <source>
        <dbReference type="Pfam" id="PF01138"/>
    </source>
</evidence>
<dbReference type="GO" id="GO:0034475">
    <property type="term" value="P:U4 snRNA 3'-end processing"/>
    <property type="evidence" value="ECO:0007669"/>
    <property type="project" value="TreeGrafter"/>
</dbReference>
<proteinExistence type="inferred from homology"/>
<evidence type="ECO:0000256" key="3">
    <source>
        <dbReference type="ARBA" id="ARBA00006678"/>
    </source>
</evidence>
<dbReference type="eggNOG" id="KOG1612">
    <property type="taxonomic scope" value="Eukaryota"/>
</dbReference>
<evidence type="ECO:0000313" key="9">
    <source>
        <dbReference type="EMBL" id="EEQ31514.1"/>
    </source>
</evidence>
<dbReference type="OrthoDB" id="272245at2759"/>
<dbReference type="GO" id="GO:0034473">
    <property type="term" value="P:U1 snRNA 3'-end processing"/>
    <property type="evidence" value="ECO:0007669"/>
    <property type="project" value="TreeGrafter"/>
</dbReference>
<dbReference type="AlphaFoldDB" id="C5FPJ8"/>
<dbReference type="InterPro" id="IPR027408">
    <property type="entry name" value="PNPase/RNase_PH_dom_sf"/>
</dbReference>
<keyword evidence="9" id="KW-0540">Nuclease</keyword>
<evidence type="ECO:0000256" key="5">
    <source>
        <dbReference type="ARBA" id="ARBA00022835"/>
    </source>
</evidence>
<dbReference type="OMA" id="INKRWHW"/>
<dbReference type="Proteomes" id="UP000002035">
    <property type="component" value="Unassembled WGS sequence"/>
</dbReference>
<dbReference type="GO" id="GO:0071035">
    <property type="term" value="P:nuclear polyadenylation-dependent rRNA catabolic process"/>
    <property type="evidence" value="ECO:0007669"/>
    <property type="project" value="TreeGrafter"/>
</dbReference>
<dbReference type="GeneID" id="9226003"/>
<keyword evidence="4" id="KW-0963">Cytoplasm</keyword>
<dbReference type="GO" id="GO:0071028">
    <property type="term" value="P:nuclear mRNA surveillance"/>
    <property type="evidence" value="ECO:0007669"/>
    <property type="project" value="TreeGrafter"/>
</dbReference>
<evidence type="ECO:0000313" key="10">
    <source>
        <dbReference type="Proteomes" id="UP000002035"/>
    </source>
</evidence>
<dbReference type="SUPFAM" id="SSF54211">
    <property type="entry name" value="Ribosomal protein S5 domain 2-like"/>
    <property type="match status" value="1"/>
</dbReference>
<comment type="subcellular location">
    <subcellularLocation>
        <location evidence="1">Cytoplasm</location>
    </subcellularLocation>
    <subcellularLocation>
        <location evidence="2">Nucleus</location>
        <location evidence="2">Nucleolus</location>
    </subcellularLocation>
</comment>
<reference evidence="10" key="1">
    <citation type="journal article" date="2012" name="MBio">
        <title>Comparative genome analysis of Trichophyton rubrum and related dermatophytes reveals candidate genes involved in infection.</title>
        <authorList>
            <person name="Martinez D.A."/>
            <person name="Oliver B.G."/>
            <person name="Graeser Y."/>
            <person name="Goldberg J.M."/>
            <person name="Li W."/>
            <person name="Martinez-Rossi N.M."/>
            <person name="Monod M."/>
            <person name="Shelest E."/>
            <person name="Barton R.C."/>
            <person name="Birch E."/>
            <person name="Brakhage A.A."/>
            <person name="Chen Z."/>
            <person name="Gurr S.J."/>
            <person name="Heiman D."/>
            <person name="Heitman J."/>
            <person name="Kosti I."/>
            <person name="Rossi A."/>
            <person name="Saif S."/>
            <person name="Samalova M."/>
            <person name="Saunders C.W."/>
            <person name="Shea T."/>
            <person name="Summerbell R.C."/>
            <person name="Xu J."/>
            <person name="Young S."/>
            <person name="Zeng Q."/>
            <person name="Birren B.W."/>
            <person name="Cuomo C.A."/>
            <person name="White T.C."/>
        </authorList>
    </citation>
    <scope>NUCLEOTIDE SEQUENCE [LARGE SCALE GENOMIC DNA]</scope>
    <source>
        <strain evidence="10">ATCC MYA-4605 / CBS 113480</strain>
    </source>
</reference>
<dbReference type="Pfam" id="PF01138">
    <property type="entry name" value="RNase_PH"/>
    <property type="match status" value="1"/>
</dbReference>
<dbReference type="STRING" id="554155.C5FPJ8"/>
<dbReference type="Gene3D" id="3.30.230.70">
    <property type="entry name" value="GHMP Kinase, N-terminal domain"/>
    <property type="match status" value="1"/>
</dbReference>
<dbReference type="PANTHER" id="PTHR11097">
    <property type="entry name" value="EXOSOME COMPLEX EXONUCLEASE RIBOSOMAL RNA PROCESSING PROTEIN"/>
    <property type="match status" value="1"/>
</dbReference>
<evidence type="ECO:0000256" key="1">
    <source>
        <dbReference type="ARBA" id="ARBA00004496"/>
    </source>
</evidence>
<keyword evidence="10" id="KW-1185">Reference proteome</keyword>
<dbReference type="GO" id="GO:0000177">
    <property type="term" value="C:cytoplasmic exosome (RNase complex)"/>
    <property type="evidence" value="ECO:0007669"/>
    <property type="project" value="TreeGrafter"/>
</dbReference>
<feature type="domain" description="Exoribonuclease phosphorolytic" evidence="8">
    <location>
        <begin position="43"/>
        <end position="202"/>
    </location>
</feature>
<evidence type="ECO:0000256" key="6">
    <source>
        <dbReference type="ARBA" id="ARBA00042523"/>
    </source>
</evidence>
<gene>
    <name evidence="9" type="ORF">MCYG_04333</name>
</gene>
<dbReference type="InterPro" id="IPR020568">
    <property type="entry name" value="Ribosomal_Su5_D2-typ_SF"/>
</dbReference>
<evidence type="ECO:0000256" key="7">
    <source>
        <dbReference type="SAM" id="MobiDB-lite"/>
    </source>
</evidence>
<dbReference type="VEuPathDB" id="FungiDB:MCYG_04333"/>
<evidence type="ECO:0000256" key="4">
    <source>
        <dbReference type="ARBA" id="ARBA00022490"/>
    </source>
</evidence>
<evidence type="ECO:0000256" key="2">
    <source>
        <dbReference type="ARBA" id="ARBA00004604"/>
    </source>
</evidence>
<dbReference type="InterPro" id="IPR001247">
    <property type="entry name" value="ExoRNase_PH_dom1"/>
</dbReference>
<dbReference type="InterPro" id="IPR050590">
    <property type="entry name" value="Exosome_comp_Rrp42_subfam"/>
</dbReference>
<name>C5FPJ8_ARTOC</name>
<dbReference type="GO" id="GO:0034476">
    <property type="term" value="P:U5 snRNA 3'-end processing"/>
    <property type="evidence" value="ECO:0007669"/>
    <property type="project" value="TreeGrafter"/>
</dbReference>
<keyword evidence="9" id="KW-0269">Exonuclease</keyword>
<keyword evidence="9" id="KW-0378">Hydrolase</keyword>
<dbReference type="GO" id="GO:0016075">
    <property type="term" value="P:rRNA catabolic process"/>
    <property type="evidence" value="ECO:0007669"/>
    <property type="project" value="TreeGrafter"/>
</dbReference>
<dbReference type="GO" id="GO:0004527">
    <property type="term" value="F:exonuclease activity"/>
    <property type="evidence" value="ECO:0007669"/>
    <property type="project" value="UniProtKB-KW"/>
</dbReference>
<accession>C5FPJ8</accession>
<dbReference type="GO" id="GO:0071038">
    <property type="term" value="P:TRAMP-dependent tRNA surveillance pathway"/>
    <property type="evidence" value="ECO:0007669"/>
    <property type="project" value="TreeGrafter"/>
</dbReference>
<dbReference type="RefSeq" id="XP_002846596.1">
    <property type="nucleotide sequence ID" value="XM_002846550.1"/>
</dbReference>
<feature type="region of interest" description="Disordered" evidence="7">
    <location>
        <begin position="90"/>
        <end position="111"/>
    </location>
</feature>
<dbReference type="PANTHER" id="PTHR11097:SF8">
    <property type="entry name" value="EXOSOME COMPLEX COMPONENT RRP42"/>
    <property type="match status" value="1"/>
</dbReference>
<organism evidence="9 10">
    <name type="scientific">Arthroderma otae (strain ATCC MYA-4605 / CBS 113480)</name>
    <name type="common">Microsporum canis</name>
    <dbReference type="NCBI Taxonomy" id="554155"/>
    <lineage>
        <taxon>Eukaryota</taxon>
        <taxon>Fungi</taxon>
        <taxon>Dikarya</taxon>
        <taxon>Ascomycota</taxon>
        <taxon>Pezizomycotina</taxon>
        <taxon>Eurotiomycetes</taxon>
        <taxon>Eurotiomycetidae</taxon>
        <taxon>Onygenales</taxon>
        <taxon>Arthrodermataceae</taxon>
        <taxon>Microsporum</taxon>
    </lineage>
</organism>
<dbReference type="GO" id="GO:0035925">
    <property type="term" value="F:mRNA 3'-UTR AU-rich region binding"/>
    <property type="evidence" value="ECO:0007669"/>
    <property type="project" value="TreeGrafter"/>
</dbReference>